<dbReference type="InterPro" id="IPR041657">
    <property type="entry name" value="HTH_17"/>
</dbReference>
<accession>A0A5B8U9C0</accession>
<evidence type="ECO:0000313" key="2">
    <source>
        <dbReference type="EMBL" id="QEC49232.1"/>
    </source>
</evidence>
<evidence type="ECO:0000259" key="1">
    <source>
        <dbReference type="Pfam" id="PF12728"/>
    </source>
</evidence>
<reference evidence="2 3" key="1">
    <citation type="journal article" date="2018" name="J. Microbiol.">
        <title>Baekduia soli gen. nov., sp. nov., a novel bacterium isolated from the soil of Baekdu Mountain and proposal of a novel family name, Baekduiaceae fam. nov.</title>
        <authorList>
            <person name="An D.S."/>
            <person name="Siddiqi M.Z."/>
            <person name="Kim K.H."/>
            <person name="Yu H.S."/>
            <person name="Im W.T."/>
        </authorList>
    </citation>
    <scope>NUCLEOTIDE SEQUENCE [LARGE SCALE GENOMIC DNA]</scope>
    <source>
        <strain evidence="2 3">BR7-21</strain>
    </source>
</reference>
<dbReference type="KEGG" id="bsol:FSW04_17695"/>
<dbReference type="Pfam" id="PF12728">
    <property type="entry name" value="HTH_17"/>
    <property type="match status" value="1"/>
</dbReference>
<organism evidence="2 3">
    <name type="scientific">Baekduia soli</name>
    <dbReference type="NCBI Taxonomy" id="496014"/>
    <lineage>
        <taxon>Bacteria</taxon>
        <taxon>Bacillati</taxon>
        <taxon>Actinomycetota</taxon>
        <taxon>Thermoleophilia</taxon>
        <taxon>Solirubrobacterales</taxon>
        <taxon>Baekduiaceae</taxon>
        <taxon>Baekduia</taxon>
    </lineage>
</organism>
<sequence>MNSPRITLDEPLLTADQVGELLGIPGTTVLAFAREGRMPCRRFGRRVRFVRVEIEHWLSGTAA</sequence>
<dbReference type="SUPFAM" id="SSF46955">
    <property type="entry name" value="Putative DNA-binding domain"/>
    <property type="match status" value="1"/>
</dbReference>
<protein>
    <submittedName>
        <fullName evidence="2">Helix-turn-helix domain-containing protein</fullName>
    </submittedName>
</protein>
<feature type="domain" description="Helix-turn-helix" evidence="1">
    <location>
        <begin position="12"/>
        <end position="59"/>
    </location>
</feature>
<dbReference type="AlphaFoldDB" id="A0A5B8U9C0"/>
<gene>
    <name evidence="2" type="ORF">FSW04_17695</name>
</gene>
<dbReference type="RefSeq" id="WP_146921595.1">
    <property type="nucleotide sequence ID" value="NZ_CP042430.1"/>
</dbReference>
<dbReference type="EMBL" id="CP042430">
    <property type="protein sequence ID" value="QEC49232.1"/>
    <property type="molecule type" value="Genomic_DNA"/>
</dbReference>
<dbReference type="GO" id="GO:0003677">
    <property type="term" value="F:DNA binding"/>
    <property type="evidence" value="ECO:0007669"/>
    <property type="project" value="InterPro"/>
</dbReference>
<dbReference type="Proteomes" id="UP000321805">
    <property type="component" value="Chromosome"/>
</dbReference>
<dbReference type="InterPro" id="IPR010093">
    <property type="entry name" value="SinI_DNA-bd"/>
</dbReference>
<proteinExistence type="predicted"/>
<evidence type="ECO:0000313" key="3">
    <source>
        <dbReference type="Proteomes" id="UP000321805"/>
    </source>
</evidence>
<keyword evidence="3" id="KW-1185">Reference proteome</keyword>
<dbReference type="InterPro" id="IPR009061">
    <property type="entry name" value="DNA-bd_dom_put_sf"/>
</dbReference>
<dbReference type="NCBIfam" id="TIGR01764">
    <property type="entry name" value="excise"/>
    <property type="match status" value="1"/>
</dbReference>
<name>A0A5B8U9C0_9ACTN</name>